<dbReference type="EMBL" id="ABJD02000079">
    <property type="protein sequence ID" value="EDU61197.1"/>
    <property type="molecule type" value="Genomic_DNA"/>
</dbReference>
<dbReference type="Proteomes" id="UP000004506">
    <property type="component" value="Unassembled WGS sequence"/>
</dbReference>
<gene>
    <name evidence="1" type="ORF">PROSTU_00785</name>
</gene>
<organism evidence="1 2">
    <name type="scientific">Providencia stuartii ATCC 25827</name>
    <dbReference type="NCBI Taxonomy" id="471874"/>
    <lineage>
        <taxon>Bacteria</taxon>
        <taxon>Pseudomonadati</taxon>
        <taxon>Pseudomonadota</taxon>
        <taxon>Gammaproteobacteria</taxon>
        <taxon>Enterobacterales</taxon>
        <taxon>Morganellaceae</taxon>
        <taxon>Providencia</taxon>
    </lineage>
</organism>
<reference evidence="1 2" key="3">
    <citation type="submission" date="2008-05" db="EMBL/GenBank/DDBJ databases">
        <authorList>
            <person name="Fulton L."/>
            <person name="Clifton S."/>
            <person name="Fulton B."/>
            <person name="Xu J."/>
            <person name="Minx P."/>
            <person name="Pepin K.H."/>
            <person name="Johnson M."/>
            <person name="Thiruvilangam P."/>
            <person name="Bhonagiri V."/>
            <person name="Nash W.E."/>
            <person name="Mardis E.R."/>
            <person name="Wilson R.K."/>
        </authorList>
    </citation>
    <scope>NUCLEOTIDE SEQUENCE [LARGE SCALE GENOMIC DNA]</scope>
    <source>
        <strain evidence="1 2">ATCC 25827</strain>
    </source>
</reference>
<dbReference type="AlphaFoldDB" id="A0AA86Z332"/>
<accession>A0AA86Z332</accession>
<reference evidence="2" key="2">
    <citation type="submission" date="2008-04" db="EMBL/GenBank/DDBJ databases">
        <title>Draft genome sequence of Providencia stuartii(ATCC 25827).</title>
        <authorList>
            <person name="Sudarsanam P."/>
            <person name="Ley R."/>
            <person name="Guruge J."/>
            <person name="Turnbaugh P.J."/>
            <person name="Mahowald M."/>
            <person name="Liep D."/>
            <person name="Gordon J."/>
        </authorList>
    </citation>
    <scope>NUCLEOTIDE SEQUENCE [LARGE SCALE GENOMIC DNA]</scope>
    <source>
        <strain evidence="2">ATCC 25827</strain>
    </source>
</reference>
<sequence length="42" mass="5035">MFTLYLNFSPNKVPTIYRIDSQLFQFRSRNSTWQSLSLSFLS</sequence>
<evidence type="ECO:0000313" key="1">
    <source>
        <dbReference type="EMBL" id="EDU61197.1"/>
    </source>
</evidence>
<reference evidence="2" key="1">
    <citation type="submission" date="2008-04" db="EMBL/GenBank/DDBJ databases">
        <title>Draft genome sequence of Providencia stuartii (ATCC 25827).</title>
        <authorList>
            <person name="Sudarsanam P."/>
            <person name="Ley R."/>
            <person name="Guruge J."/>
            <person name="Turnbaugh P.J."/>
            <person name="Mahowald M."/>
            <person name="Liep D."/>
            <person name="Gordon J."/>
        </authorList>
    </citation>
    <scope>NUCLEOTIDE SEQUENCE [LARGE SCALE GENOMIC DNA]</scope>
    <source>
        <strain evidence="2">ATCC 25827</strain>
    </source>
</reference>
<comment type="caution">
    <text evidence="1">The sequence shown here is derived from an EMBL/GenBank/DDBJ whole genome shotgun (WGS) entry which is preliminary data.</text>
</comment>
<evidence type="ECO:0000313" key="2">
    <source>
        <dbReference type="Proteomes" id="UP000004506"/>
    </source>
</evidence>
<name>A0AA86Z332_PROST</name>
<proteinExistence type="predicted"/>
<protein>
    <submittedName>
        <fullName evidence="1">Uncharacterized protein</fullName>
    </submittedName>
</protein>